<dbReference type="GeneID" id="27362054"/>
<gene>
    <name evidence="2" type="ORF">PV06_09980</name>
</gene>
<organism evidence="2 3">
    <name type="scientific">Exophiala oligosperma</name>
    <dbReference type="NCBI Taxonomy" id="215243"/>
    <lineage>
        <taxon>Eukaryota</taxon>
        <taxon>Fungi</taxon>
        <taxon>Dikarya</taxon>
        <taxon>Ascomycota</taxon>
        <taxon>Pezizomycotina</taxon>
        <taxon>Eurotiomycetes</taxon>
        <taxon>Chaetothyriomycetidae</taxon>
        <taxon>Chaetothyriales</taxon>
        <taxon>Herpotrichiellaceae</taxon>
        <taxon>Exophiala</taxon>
    </lineage>
</organism>
<protein>
    <recommendedName>
        <fullName evidence="4">Transcription factor domain-containing protein</fullName>
    </recommendedName>
</protein>
<dbReference type="InterPro" id="IPR021858">
    <property type="entry name" value="Fun_TF"/>
</dbReference>
<name>A0A0D2DQE1_9EURO</name>
<dbReference type="VEuPathDB" id="FungiDB:PV06_09980"/>
<evidence type="ECO:0000313" key="3">
    <source>
        <dbReference type="Proteomes" id="UP000053342"/>
    </source>
</evidence>
<dbReference type="Proteomes" id="UP000053342">
    <property type="component" value="Unassembled WGS sequence"/>
</dbReference>
<dbReference type="Pfam" id="PF11951">
    <property type="entry name" value="Fungal_trans_2"/>
    <property type="match status" value="1"/>
</dbReference>
<sequence length="529" mass="59470">MPPGLNAMFVPYNGETQRFNVCASDQRRHSAKTFQRRRREKAIRSKERRDAEEALLIRISPTESSQIASTSPGSSELLSTTDDGNNDDDADDKRDQDTTATPEHTPPISPSTTNPSTTEDTSDHGNYQPRQEDHDLSVAQSITHKLRAISRSDMTFGGFRVDPFRSYPIKWREYFPAVTDFCRVVVAPRPNYFQFVLNNDVLFEALVAYGLCVMPTTTPQTQMAMMYHYGSTMSRVSHVLSSSSERAASDAVILAICNLAVICAYRGDDQHFETHLKGIRQLIDLRGGENAFEAEDSWVKTALIAIEALALVRPRERTRAIPAETSEVEVEPNPTTLHISSRAPVYPKHPFPPDLCVTISRLQEGFREVALTGQISIQLVNRLEITRSQVVHLMATAADDERDKDWQVLMRESSPLERMGWFAVMVFHLRSSTHFDNCRSLAKAVLECAQQGYSTVAENEWILWGACLLIATPDPEKELIPQRDAIITLLKQRKALLSYSRMNAIANKFLWSEGLSGSLRTIVAHRLSS</sequence>
<feature type="compositionally biased region" description="Polar residues" evidence="1">
    <location>
        <begin position="61"/>
        <end position="79"/>
    </location>
</feature>
<dbReference type="OrthoDB" id="3469225at2759"/>
<evidence type="ECO:0000256" key="1">
    <source>
        <dbReference type="SAM" id="MobiDB-lite"/>
    </source>
</evidence>
<proteinExistence type="predicted"/>
<dbReference type="PANTHER" id="PTHR37540:SF5">
    <property type="entry name" value="TRANSCRIPTION FACTOR DOMAIN-CONTAINING PROTEIN"/>
    <property type="match status" value="1"/>
</dbReference>
<dbReference type="EMBL" id="KN847342">
    <property type="protein sequence ID" value="KIW38004.1"/>
    <property type="molecule type" value="Genomic_DNA"/>
</dbReference>
<feature type="compositionally biased region" description="Basic and acidic residues" evidence="1">
    <location>
        <begin position="42"/>
        <end position="52"/>
    </location>
</feature>
<reference evidence="2 3" key="1">
    <citation type="submission" date="2015-01" db="EMBL/GenBank/DDBJ databases">
        <title>The Genome Sequence of Exophiala oligosperma CBS72588.</title>
        <authorList>
            <consortium name="The Broad Institute Genomics Platform"/>
            <person name="Cuomo C."/>
            <person name="de Hoog S."/>
            <person name="Gorbushina A."/>
            <person name="Stielow B."/>
            <person name="Teixiera M."/>
            <person name="Abouelleil A."/>
            <person name="Chapman S.B."/>
            <person name="Priest M."/>
            <person name="Young S.K."/>
            <person name="Wortman J."/>
            <person name="Nusbaum C."/>
            <person name="Birren B."/>
        </authorList>
    </citation>
    <scope>NUCLEOTIDE SEQUENCE [LARGE SCALE GENOMIC DNA]</scope>
    <source>
        <strain evidence="2 3">CBS 72588</strain>
    </source>
</reference>
<dbReference type="PANTHER" id="PTHR37540">
    <property type="entry name" value="TRANSCRIPTION FACTOR (ACR-2), PUTATIVE-RELATED-RELATED"/>
    <property type="match status" value="1"/>
</dbReference>
<dbReference type="HOGENOM" id="CLU_532258_0_0_1"/>
<dbReference type="STRING" id="215243.A0A0D2DQE1"/>
<evidence type="ECO:0000313" key="2">
    <source>
        <dbReference type="EMBL" id="KIW38004.1"/>
    </source>
</evidence>
<evidence type="ECO:0008006" key="4">
    <source>
        <dbReference type="Google" id="ProtNLM"/>
    </source>
</evidence>
<feature type="compositionally biased region" description="Basic residues" evidence="1">
    <location>
        <begin position="29"/>
        <end position="41"/>
    </location>
</feature>
<keyword evidence="3" id="KW-1185">Reference proteome</keyword>
<feature type="compositionally biased region" description="Low complexity" evidence="1">
    <location>
        <begin position="110"/>
        <end position="119"/>
    </location>
</feature>
<dbReference type="RefSeq" id="XP_016258220.1">
    <property type="nucleotide sequence ID" value="XM_016411466.1"/>
</dbReference>
<accession>A0A0D2DQE1</accession>
<feature type="region of interest" description="Disordered" evidence="1">
    <location>
        <begin position="24"/>
        <end position="134"/>
    </location>
</feature>
<dbReference type="AlphaFoldDB" id="A0A0D2DQE1"/>